<dbReference type="EMBL" id="QUMU01000011">
    <property type="protein sequence ID" value="REG26542.1"/>
    <property type="molecule type" value="Genomic_DNA"/>
</dbReference>
<dbReference type="KEGG" id="age:AA314_08755"/>
<keyword evidence="5" id="KW-1185">Reference proteome</keyword>
<dbReference type="SUPFAM" id="SSF48317">
    <property type="entry name" value="Acid phosphatase/Vanadium-dependent haloperoxidase"/>
    <property type="match status" value="1"/>
</dbReference>
<dbReference type="GO" id="GO:0004601">
    <property type="term" value="F:peroxidase activity"/>
    <property type="evidence" value="ECO:0007669"/>
    <property type="project" value="InterPro"/>
</dbReference>
<feature type="region of interest" description="Disordered" evidence="1">
    <location>
        <begin position="301"/>
        <end position="321"/>
    </location>
</feature>
<feature type="region of interest" description="Disordered" evidence="1">
    <location>
        <begin position="1"/>
        <end position="32"/>
    </location>
</feature>
<organism evidence="2 4">
    <name type="scientific">Archangium gephyra</name>
    <dbReference type="NCBI Taxonomy" id="48"/>
    <lineage>
        <taxon>Bacteria</taxon>
        <taxon>Pseudomonadati</taxon>
        <taxon>Myxococcota</taxon>
        <taxon>Myxococcia</taxon>
        <taxon>Myxococcales</taxon>
        <taxon>Cystobacterineae</taxon>
        <taxon>Archangiaceae</taxon>
        <taxon>Archangium</taxon>
    </lineage>
</organism>
<proteinExistence type="predicted"/>
<reference evidence="2 4" key="1">
    <citation type="submission" date="2015-05" db="EMBL/GenBank/DDBJ databases">
        <title>Genome assembly of Archangium gephyra DSM 2261.</title>
        <authorList>
            <person name="Sharma G."/>
            <person name="Subramanian S."/>
        </authorList>
    </citation>
    <scope>NUCLEOTIDE SEQUENCE [LARGE SCALE GENOMIC DNA]</scope>
    <source>
        <strain evidence="2 4">DSM 2261</strain>
    </source>
</reference>
<protein>
    <submittedName>
        <fullName evidence="2">Vanadium haloperoxidase</fullName>
    </submittedName>
</protein>
<name>A0AAC8QGM8_9BACT</name>
<sequence length="674" mass="72349">MKAKEALASVEPLQPDTHQEAVPAPGTARADAAQQVRVDAAAFQRGIPLPSHSNNGDEARYPTRFANYSKGLPHDSLGDVVTAEYDKLTAAVASGNPADFEAITLGGTRKLVNPQAAYAYQLEGADSHALATAPAPTFASCEAAAELNELYWMSLVRDISFQDYTASSPPALITEALQHLNQLKDFRGPKVNGQVTAATLFRDSLPGSTKGPFLSQFLLQDVPYGVQKLVQRNQTRVAGDDHVFTFSAWLNIQNGLPAALAEKLDPTARYIRNGRDLAEFVHHDFPLQTSLNAALIIMGQNDTDRDPTSTPPAHDSSNPYRLGSGGYTKQEAFATFGNADLHDLIGRVMKLALLGQWFQKWQMHRRLRPEEFAGRVHNTKTGARAYPLHSDLSSAPVLARIFERNKALNGGTGGAYLLPQAFPEGAPLHPSYGSGHSTYIGAGVTMLKAFFEAALPVKNPVQPSPDGLSLVPYTGPTLSIGDELDKLASNIGIGRLFAGVHYRSDHEHAVRLGELIALRVLQDLARTYNESFPGFNVKTFGGNSLKITTTGPTIPRYVTAITSFTLIDADTDQPVSAFNPLLNGAVLRLANLPPNLNIRANVFGTPSVGSVRFTYDGTTTHDNSSPFALGGDTAGDYPPFALTPGTHVLTATPYNFDNGAGVGGVPLTIRFTVV</sequence>
<evidence type="ECO:0000313" key="4">
    <source>
        <dbReference type="Proteomes" id="UP000035579"/>
    </source>
</evidence>
<reference evidence="3 5" key="2">
    <citation type="submission" date="2018-08" db="EMBL/GenBank/DDBJ databases">
        <title>Genomic Encyclopedia of Archaeal and Bacterial Type Strains, Phase II (KMG-II): from individual species to whole genera.</title>
        <authorList>
            <person name="Goeker M."/>
        </authorList>
    </citation>
    <scope>NUCLEOTIDE SEQUENCE [LARGE SCALE GENOMIC DNA]</scope>
    <source>
        <strain evidence="3 5">DSM 2261</strain>
    </source>
</reference>
<dbReference type="CDD" id="cd03398">
    <property type="entry name" value="PAP2_haloperoxidase"/>
    <property type="match status" value="1"/>
</dbReference>
<dbReference type="PANTHER" id="PTHR34599:SF1">
    <property type="entry name" value="PHOSPHATIDIC ACID PHOSPHATASE TYPE 2_HALOPEROXIDASE DOMAIN-CONTAINING PROTEIN"/>
    <property type="match status" value="1"/>
</dbReference>
<dbReference type="InterPro" id="IPR036938">
    <property type="entry name" value="PAP2/HPO_sf"/>
</dbReference>
<dbReference type="RefSeq" id="WP_053067174.1">
    <property type="nucleotide sequence ID" value="NZ_CP011509.1"/>
</dbReference>
<dbReference type="Proteomes" id="UP000035579">
    <property type="component" value="Chromosome"/>
</dbReference>
<dbReference type="Gene3D" id="1.10.606.10">
    <property type="entry name" value="Vanadium-containing Chloroperoxidase, domain 2"/>
    <property type="match status" value="1"/>
</dbReference>
<dbReference type="InterPro" id="IPR052559">
    <property type="entry name" value="V-haloperoxidase"/>
</dbReference>
<evidence type="ECO:0000313" key="2">
    <source>
        <dbReference type="EMBL" id="AKJ07129.1"/>
    </source>
</evidence>
<gene>
    <name evidence="2" type="ORF">AA314_08755</name>
    <name evidence="3" type="ORF">ATI61_11191</name>
</gene>
<accession>A0AAC8QGM8</accession>
<dbReference type="EMBL" id="CP011509">
    <property type="protein sequence ID" value="AKJ07129.1"/>
    <property type="molecule type" value="Genomic_DNA"/>
</dbReference>
<dbReference type="PANTHER" id="PTHR34599">
    <property type="entry name" value="PEROXIDASE-RELATED"/>
    <property type="match status" value="1"/>
</dbReference>
<evidence type="ECO:0000256" key="1">
    <source>
        <dbReference type="SAM" id="MobiDB-lite"/>
    </source>
</evidence>
<dbReference type="InterPro" id="IPR016119">
    <property type="entry name" value="Br/Cl_peroxidase_C"/>
</dbReference>
<evidence type="ECO:0000313" key="3">
    <source>
        <dbReference type="EMBL" id="REG26542.1"/>
    </source>
</evidence>
<evidence type="ECO:0000313" key="5">
    <source>
        <dbReference type="Proteomes" id="UP000256345"/>
    </source>
</evidence>
<dbReference type="AlphaFoldDB" id="A0AAC8QGM8"/>
<dbReference type="Proteomes" id="UP000256345">
    <property type="component" value="Unassembled WGS sequence"/>
</dbReference>